<accession>A1A0T2</accession>
<dbReference type="STRING" id="367928.BAD_0534"/>
<dbReference type="KEGG" id="bad:BAD_0534"/>
<dbReference type="EMBL" id="AP009256">
    <property type="protein sequence ID" value="BAF39315.1"/>
    <property type="molecule type" value="Genomic_DNA"/>
</dbReference>
<dbReference type="Proteomes" id="UP000008702">
    <property type="component" value="Chromosome"/>
</dbReference>
<keyword evidence="2" id="KW-1185">Reference proteome</keyword>
<organism evidence="1 2">
    <name type="scientific">Bifidobacterium adolescentis (strain ATCC 15703 / DSM 20083 / NCTC 11814 / E194a)</name>
    <dbReference type="NCBI Taxonomy" id="367928"/>
    <lineage>
        <taxon>Bacteria</taxon>
        <taxon>Bacillati</taxon>
        <taxon>Actinomycetota</taxon>
        <taxon>Actinomycetes</taxon>
        <taxon>Bifidobacteriales</taxon>
        <taxon>Bifidobacteriaceae</taxon>
        <taxon>Bifidobacterium</taxon>
    </lineage>
</organism>
<gene>
    <name evidence="1" type="ordered locus">BAD_0534</name>
</gene>
<dbReference type="AlphaFoldDB" id="A1A0T2"/>
<dbReference type="HOGENOM" id="CLU_737059_0_0_11"/>
<evidence type="ECO:0000313" key="1">
    <source>
        <dbReference type="EMBL" id="BAF39315.1"/>
    </source>
</evidence>
<name>A1A0T2_BIFAA</name>
<proteinExistence type="predicted"/>
<sequence length="375" mass="39281">MDERRRIVVAQRFGKAQRLIDGHHVGNIIVEHDLPCGDAQDIAVDDAHALDLPTGGMFVKHGVDGGDMLRHATDDFDGVVGQRGLSAGLLDALSKKGQDVLSLLIRFIQRVQSPLASGGTCHETSLSLLSVLAAEVGAVGGVHLDLLAFADEQRHLDLGAGFDGGRLGAGVGTVALQARLGVGDGQDDGSRQLDGQRGAVVEGHDAVGAFEQELGLVADQGLRNEDLVVGGHVHEDEVVAVFIGVLEVAVVDGFEFHLHARVEGLVDDLAGKHVLDGGAHEGGALARLDVLELDDGPQLAIEVQNRTVLDVIGSLCQINSPISSSDGKAYKKPCSLCHGVHTLEHCPSIYKETSLGFASLGGFFKTLIQACLDVG</sequence>
<protein>
    <submittedName>
        <fullName evidence="1">Uncharacterized protein</fullName>
    </submittedName>
</protein>
<evidence type="ECO:0000313" key="2">
    <source>
        <dbReference type="Proteomes" id="UP000008702"/>
    </source>
</evidence>
<reference evidence="1 2" key="1">
    <citation type="submission" date="2006-12" db="EMBL/GenBank/DDBJ databases">
        <title>Bifidobacterium adolescentis complete genome sequence.</title>
        <authorList>
            <person name="Suzuki T."/>
            <person name="Tsuda Y."/>
            <person name="Kanou N."/>
            <person name="Inoue T."/>
            <person name="Kumazaki K."/>
            <person name="Nagano S."/>
            <person name="Hirai S."/>
            <person name="Tanaka K."/>
            <person name="Watanabe K."/>
        </authorList>
    </citation>
    <scope>NUCLEOTIDE SEQUENCE [LARGE SCALE GENOMIC DNA]</scope>
    <source>
        <strain evidence="2">ATCC 15703 / DSM 20083 / NCTC 11814 / E194a</strain>
    </source>
</reference>